<evidence type="ECO:0000256" key="4">
    <source>
        <dbReference type="ARBA" id="ARBA00022737"/>
    </source>
</evidence>
<evidence type="ECO:0000313" key="8">
    <source>
        <dbReference type="EMBL" id="MCM2393985.1"/>
    </source>
</evidence>
<reference evidence="8" key="1">
    <citation type="submission" date="2022-06" db="EMBL/GenBank/DDBJ databases">
        <title>Genome public.</title>
        <authorList>
            <person name="Sun Q."/>
        </authorList>
    </citation>
    <scope>NUCLEOTIDE SEQUENCE</scope>
    <source>
        <strain evidence="8">CWNU-1</strain>
    </source>
</reference>
<feature type="region of interest" description="Disordered" evidence="5">
    <location>
        <begin position="528"/>
        <end position="586"/>
    </location>
</feature>
<keyword evidence="1" id="KW-0596">Phosphopantetheine</keyword>
<sequence length="1492" mass="156060">MTVAPNTPVDPAALLTPLLDTATAPAIFVGGPAAPARTLLDILDETVRRHPDALAVDDGLTSLSYRELSTRIDGVRQRLAAVGIGQGDRVGVRVPSGTADLYVTILGVLAAGAAYVPVDADDPPERAELVFTEAAVSAVVEAERAVRVRSARTVPGHGGPVGPEDSANTEARDQASVGSWGTEARDRASVGPWRTVAVRGKADDQATAVPEEPRGGPPGEPPRPGDDAWIIFTSGSTGRPKGVAVTHRAAAALVDAEARLFLRQAPLGPGDRVLAGLSVAFDASCEEMWLAWRHGACLVPAPRSLVRAGMELGPWLVERRITVVSTVPTLAALWPARSLDGVRLLIFGGEACPPELARRMAVPGREVWNTYGPTETTVVACAAPLTATDPVRIGLPLDGWELAVVDEAGEPVPMGGSGELVIAGVGLARYLDRERDTEKYAPLGALGWSRAYRSGDLVRAQESGLLFLGRVDDQIKLGGRRIELGEIDAALQALPGVFAAAAALRTTASGHQLLVGYVVPSTGAIGHPAELPGTPRGAGGEPVESVAPGEVPPGSEVSARSAASDRVPSGPGARRPKPVPVDRVRPDPRVRVEPVPLGFAPSDPDVVVEPVPSVCTSPDPGVRAEPAPFDQVGALARLRAALPAALVPLLVVIDDLPTRTSGKVDRDALPWPLPDQSVTGAAKAVGSADTTGRPVFTAAEEWLAAQWAELLGTPVIDPEADFFAHGGGSLAAARLVSRIRERHGTGSVADVYRYPRLRSLALTLEGSLPLEAVADTAPGGPRVRPVPRRAQIVQLLLLVPLFTVAALRWSVPAVAVGNALGIGPAVSWWWVALGWLLLFSPPGRIAIAAGGARLLLRGLRPGSHPRGGPVHLRLWTAERLAETSGAVHLTGPWLTWYATALGARVADDADLHALPPVTGWLRLGRGCAIEPEVDLCGHWLDGDRLRIGPVRVGAEAVVGARSTLFPGARIGKRARIAPGSAVTGAIPAGERWSGAPATREGRARRPREPRPPHQRRWSLGYALSSLVLGVLPMVAIVPALWVMSASMAGRGDITGALTAVPLATVAALISYALLILLGVRALSVGLRAGSHPLHSRIAWQIWATERLMDMARTQLHPLYASLLTPGWLRALGMRVGHGVEASTVLAVPAMTSVGSGAFLADDTMVGGYELGGGRLRIAAARVGKRAFLGNSGMTAAGRRVPKRGLVGVLSAAPKRSKAGSSWLGMPPMELPRAVERTDESRTFSPPRRLKWARGAVELCRIVPLMCGAALAVSVLALFGTLATRWGHPLALLVGGLLLLGAGAIASTLAIAAKWLLVGVFRVGEHPLWSGSVWRDELADTFVETLAVPWLMGAVPGTPLTILWLRGLGARIGPGVWCETYWLPEPDLVSVGGGASVNRGCVVQTHLFHDRIMRLDAITLGTGTSLGPHSIALPGVVIGDGAVVGPGSLVMSGERVPAGTRWLGNPIAAWRRPSAEAPPLPSNDPITPWPKGP</sequence>
<dbReference type="SMART" id="SM00823">
    <property type="entry name" value="PKS_PP"/>
    <property type="match status" value="1"/>
</dbReference>
<dbReference type="Gene3D" id="3.40.50.12780">
    <property type="entry name" value="N-terminal domain of ligase-like"/>
    <property type="match status" value="1"/>
</dbReference>
<dbReference type="InterPro" id="IPR012728">
    <property type="entry name" value="Pls/PosA_C"/>
</dbReference>
<feature type="transmembrane region" description="Helical" evidence="6">
    <location>
        <begin position="1289"/>
        <end position="1311"/>
    </location>
</feature>
<dbReference type="NCBIfam" id="TIGR01733">
    <property type="entry name" value="AA-adenyl-dom"/>
    <property type="match status" value="1"/>
</dbReference>
<dbReference type="SUPFAM" id="SSF47336">
    <property type="entry name" value="ACP-like"/>
    <property type="match status" value="1"/>
</dbReference>
<evidence type="ECO:0000256" key="6">
    <source>
        <dbReference type="SAM" id="Phobius"/>
    </source>
</evidence>
<feature type="region of interest" description="Disordered" evidence="5">
    <location>
        <begin position="1472"/>
        <end position="1492"/>
    </location>
</feature>
<keyword evidence="2" id="KW-0597">Phosphoprotein</keyword>
<proteinExistence type="predicted"/>
<dbReference type="InterPro" id="IPR036736">
    <property type="entry name" value="ACP-like_sf"/>
</dbReference>
<keyword evidence="6" id="KW-1133">Transmembrane helix</keyword>
<dbReference type="PROSITE" id="PS50075">
    <property type="entry name" value="CARRIER"/>
    <property type="match status" value="1"/>
</dbReference>
<keyword evidence="4" id="KW-0677">Repeat</keyword>
<dbReference type="PROSITE" id="PS00101">
    <property type="entry name" value="HEXAPEP_TRANSFERASES"/>
    <property type="match status" value="1"/>
</dbReference>
<dbReference type="NCBIfam" id="TIGR02353">
    <property type="entry name" value="NRPS_term_dom"/>
    <property type="match status" value="1"/>
</dbReference>
<dbReference type="Pfam" id="PF00501">
    <property type="entry name" value="AMP-binding"/>
    <property type="match status" value="1"/>
</dbReference>
<dbReference type="PANTHER" id="PTHR45527">
    <property type="entry name" value="NONRIBOSOMAL PEPTIDE SYNTHETASE"/>
    <property type="match status" value="1"/>
</dbReference>
<keyword evidence="6" id="KW-0472">Membrane</keyword>
<dbReference type="Pfam" id="PF00550">
    <property type="entry name" value="PP-binding"/>
    <property type="match status" value="1"/>
</dbReference>
<feature type="region of interest" description="Disordered" evidence="5">
    <location>
        <begin position="988"/>
        <end position="1014"/>
    </location>
</feature>
<dbReference type="InterPro" id="IPR011004">
    <property type="entry name" value="Trimer_LpxA-like_sf"/>
</dbReference>
<dbReference type="Proteomes" id="UP001431429">
    <property type="component" value="Unassembled WGS sequence"/>
</dbReference>
<dbReference type="InterPro" id="IPR009081">
    <property type="entry name" value="PP-bd_ACP"/>
</dbReference>
<dbReference type="InterPro" id="IPR020806">
    <property type="entry name" value="PKS_PP-bd"/>
</dbReference>
<comment type="caution">
    <text evidence="8">The sequence shown here is derived from an EMBL/GenBank/DDBJ whole genome shotgun (WGS) entry which is preliminary data.</text>
</comment>
<name>A0ABT0V277_9ACTN</name>
<evidence type="ECO:0000256" key="1">
    <source>
        <dbReference type="ARBA" id="ARBA00022450"/>
    </source>
</evidence>
<dbReference type="InterPro" id="IPR010071">
    <property type="entry name" value="AA_adenyl_dom"/>
</dbReference>
<dbReference type="PANTHER" id="PTHR45527:SF1">
    <property type="entry name" value="FATTY ACID SYNTHASE"/>
    <property type="match status" value="1"/>
</dbReference>
<evidence type="ECO:0000256" key="2">
    <source>
        <dbReference type="ARBA" id="ARBA00022553"/>
    </source>
</evidence>
<feature type="transmembrane region" description="Helical" evidence="6">
    <location>
        <begin position="829"/>
        <end position="856"/>
    </location>
</feature>
<feature type="transmembrane region" description="Helical" evidence="6">
    <location>
        <begin position="1053"/>
        <end position="1077"/>
    </location>
</feature>
<dbReference type="InterPro" id="IPR000873">
    <property type="entry name" value="AMP-dep_synth/lig_dom"/>
</dbReference>
<dbReference type="Gene3D" id="1.10.1200.10">
    <property type="entry name" value="ACP-like"/>
    <property type="match status" value="1"/>
</dbReference>
<dbReference type="Gene3D" id="3.30.300.30">
    <property type="match status" value="1"/>
</dbReference>
<feature type="transmembrane region" description="Helical" evidence="6">
    <location>
        <begin position="1258"/>
        <end position="1283"/>
    </location>
</feature>
<dbReference type="InterPro" id="IPR018357">
    <property type="entry name" value="Hexapep_transf_CS"/>
</dbReference>
<evidence type="ECO:0000256" key="5">
    <source>
        <dbReference type="SAM" id="MobiDB-lite"/>
    </source>
</evidence>
<feature type="compositionally biased region" description="Pro residues" evidence="5">
    <location>
        <begin position="1475"/>
        <end position="1492"/>
    </location>
</feature>
<feature type="compositionally biased region" description="Basic and acidic residues" evidence="5">
    <location>
        <begin position="999"/>
        <end position="1011"/>
    </location>
</feature>
<protein>
    <submittedName>
        <fullName evidence="8">Amino acid adenylation domain-containing protein</fullName>
    </submittedName>
</protein>
<dbReference type="Gene3D" id="2.160.10.10">
    <property type="entry name" value="Hexapeptide repeat proteins"/>
    <property type="match status" value="2"/>
</dbReference>
<accession>A0ABT0V277</accession>
<feature type="domain" description="Carrier" evidence="7">
    <location>
        <begin position="694"/>
        <end position="768"/>
    </location>
</feature>
<feature type="transmembrane region" description="Helical" evidence="6">
    <location>
        <begin position="1019"/>
        <end position="1041"/>
    </location>
</feature>
<dbReference type="CDD" id="cd05930">
    <property type="entry name" value="A_NRPS"/>
    <property type="match status" value="1"/>
</dbReference>
<dbReference type="InterPro" id="IPR020845">
    <property type="entry name" value="AMP-binding_CS"/>
</dbReference>
<evidence type="ECO:0000256" key="3">
    <source>
        <dbReference type="ARBA" id="ARBA00022679"/>
    </source>
</evidence>
<gene>
    <name evidence="8" type="ORF">NBG84_37930</name>
</gene>
<dbReference type="InterPro" id="IPR045851">
    <property type="entry name" value="AMP-bd_C_sf"/>
</dbReference>
<evidence type="ECO:0000313" key="9">
    <source>
        <dbReference type="Proteomes" id="UP001431429"/>
    </source>
</evidence>
<dbReference type="InterPro" id="IPR042099">
    <property type="entry name" value="ANL_N_sf"/>
</dbReference>
<dbReference type="PROSITE" id="PS00455">
    <property type="entry name" value="AMP_BINDING"/>
    <property type="match status" value="1"/>
</dbReference>
<keyword evidence="3" id="KW-0808">Transferase</keyword>
<keyword evidence="9" id="KW-1185">Reference proteome</keyword>
<dbReference type="RefSeq" id="WP_250924274.1">
    <property type="nucleotide sequence ID" value="NZ_JAMQAW010000096.1"/>
</dbReference>
<organism evidence="8 9">
    <name type="scientific">Streptomyces albipurpureus</name>
    <dbReference type="NCBI Taxonomy" id="2897419"/>
    <lineage>
        <taxon>Bacteria</taxon>
        <taxon>Bacillati</taxon>
        <taxon>Actinomycetota</taxon>
        <taxon>Actinomycetes</taxon>
        <taxon>Kitasatosporales</taxon>
        <taxon>Streptomycetaceae</taxon>
        <taxon>Streptomyces</taxon>
    </lineage>
</organism>
<evidence type="ECO:0000259" key="7">
    <source>
        <dbReference type="PROSITE" id="PS50075"/>
    </source>
</evidence>
<feature type="region of interest" description="Disordered" evidence="5">
    <location>
        <begin position="150"/>
        <end position="228"/>
    </location>
</feature>
<dbReference type="SUPFAM" id="SSF56801">
    <property type="entry name" value="Acetyl-CoA synthetase-like"/>
    <property type="match status" value="1"/>
</dbReference>
<keyword evidence="6" id="KW-0812">Transmembrane</keyword>
<dbReference type="EMBL" id="JAMQAW010000096">
    <property type="protein sequence ID" value="MCM2393985.1"/>
    <property type="molecule type" value="Genomic_DNA"/>
</dbReference>
<dbReference type="SUPFAM" id="SSF51161">
    <property type="entry name" value="Trimeric LpxA-like enzymes"/>
    <property type="match status" value="3"/>
</dbReference>